<evidence type="ECO:0000313" key="3">
    <source>
        <dbReference type="Proteomes" id="UP000016584"/>
    </source>
</evidence>
<feature type="transmembrane region" description="Helical" evidence="1">
    <location>
        <begin position="303"/>
        <end position="325"/>
    </location>
</feature>
<proteinExistence type="predicted"/>
<dbReference type="AlphaFoldDB" id="U2I0M7"/>
<keyword evidence="1" id="KW-0812">Transmembrane</keyword>
<feature type="transmembrane region" description="Helical" evidence="1">
    <location>
        <begin position="267"/>
        <end position="291"/>
    </location>
</feature>
<gene>
    <name evidence="2" type="ORF">M472_21640</name>
</gene>
<sequence length="371" mass="42718">MLQANMAQPYFEGSRNATMYGNGNYSVLDEVIDIDIRKDSLENNLHAVFKVRYTIQSPDKVQLPLLFLALYRSPSHRIKVNGKTISNQELTPLNYTKFPFISKLKEATDDLSYSIAYAENEGIAVRLDDLIYFNAPLQEGKNEVYIEYETDLGSDTYGFLRNYSLKYSLYPSKFWKSFGPIQVRLHLNGLAELTESNLGKPEYDTDTAKWTLHTTDKDLDIVINHKTSLAGKIVLWLHPIGIASLLLIGMVLLHVKLMSNYPKSRKYFFWLGIIVVPAIFYTAFFLSFDAIEWILGYTSKHGYVFLYVVTYPIFVLLYGLSLFFLKAYIFQRPSRTFFIMISFCIGIQELPDNIGIGSYLLVSQRNHESFF</sequence>
<dbReference type="STRING" id="1346330.M472_21640"/>
<organism evidence="2 3">
    <name type="scientific">Sphingobacterium paucimobilis HER1398</name>
    <dbReference type="NCBI Taxonomy" id="1346330"/>
    <lineage>
        <taxon>Bacteria</taxon>
        <taxon>Pseudomonadati</taxon>
        <taxon>Bacteroidota</taxon>
        <taxon>Sphingobacteriia</taxon>
        <taxon>Sphingobacteriales</taxon>
        <taxon>Sphingobacteriaceae</taxon>
        <taxon>Sphingobacterium</taxon>
    </lineage>
</organism>
<protein>
    <submittedName>
        <fullName evidence="2">Uncharacterized protein</fullName>
    </submittedName>
</protein>
<keyword evidence="1" id="KW-1133">Transmembrane helix</keyword>
<comment type="caution">
    <text evidence="2">The sequence shown here is derived from an EMBL/GenBank/DDBJ whole genome shotgun (WGS) entry which is preliminary data.</text>
</comment>
<name>U2I0M7_9SPHI</name>
<evidence type="ECO:0000256" key="1">
    <source>
        <dbReference type="SAM" id="Phobius"/>
    </source>
</evidence>
<dbReference type="PATRIC" id="fig|1346330.5.peg.19"/>
<dbReference type="Proteomes" id="UP000016584">
    <property type="component" value="Unassembled WGS sequence"/>
</dbReference>
<dbReference type="eggNOG" id="ENOG502ZG6K">
    <property type="taxonomic scope" value="Bacteria"/>
</dbReference>
<feature type="transmembrane region" description="Helical" evidence="1">
    <location>
        <begin position="233"/>
        <end position="255"/>
    </location>
</feature>
<keyword evidence="1" id="KW-0472">Membrane</keyword>
<dbReference type="EMBL" id="ATDL01000001">
    <property type="protein sequence ID" value="ERJ61362.1"/>
    <property type="molecule type" value="Genomic_DNA"/>
</dbReference>
<keyword evidence="3" id="KW-1185">Reference proteome</keyword>
<reference evidence="2 3" key="1">
    <citation type="journal article" date="2013" name="Genome Announc.">
        <title>The Draft Genome Sequence of Sphingomonas paucimobilis Strain HER1398 (Proteobacteria), Host to the Giant PAU Phage, Indicates That It Is a Member of the Genus Sphingobacterium (Bacteroidetes).</title>
        <authorList>
            <person name="White R.A.III."/>
            <person name="Suttle C.A."/>
        </authorList>
    </citation>
    <scope>NUCLEOTIDE SEQUENCE [LARGE SCALE GENOMIC DNA]</scope>
    <source>
        <strain evidence="2 3">HER1398</strain>
    </source>
</reference>
<evidence type="ECO:0000313" key="2">
    <source>
        <dbReference type="EMBL" id="ERJ61362.1"/>
    </source>
</evidence>
<accession>U2I0M7</accession>